<accession>A0ABD1JI17</accession>
<dbReference type="Proteomes" id="UP001591681">
    <property type="component" value="Unassembled WGS sequence"/>
</dbReference>
<dbReference type="AlphaFoldDB" id="A0ABD1JI17"/>
<dbReference type="FunFam" id="1.10.30.10:FF:000011">
    <property type="entry name" value="Putative SWI/SNF-related matrix-associated actin-dependent regulator of chromatin subfamily E member 1"/>
    <property type="match status" value="1"/>
</dbReference>
<keyword evidence="16" id="KW-1185">Reference proteome</keyword>
<keyword evidence="6" id="KW-0524">Neurogenesis</keyword>
<evidence type="ECO:0000256" key="5">
    <source>
        <dbReference type="ARBA" id="ARBA00022853"/>
    </source>
</evidence>
<keyword evidence="8 12" id="KW-0238">DNA-binding</keyword>
<dbReference type="Gene3D" id="1.10.30.10">
    <property type="entry name" value="High mobility group box domain"/>
    <property type="match status" value="1"/>
</dbReference>
<feature type="region of interest" description="Disordered" evidence="13">
    <location>
        <begin position="276"/>
        <end position="418"/>
    </location>
</feature>
<keyword evidence="7" id="KW-0175">Coiled coil</keyword>
<name>A0ABD1JI17_9TELE</name>
<dbReference type="SUPFAM" id="SSF47095">
    <property type="entry name" value="HMG-box"/>
    <property type="match status" value="1"/>
</dbReference>
<dbReference type="PROSITE" id="PS50118">
    <property type="entry name" value="HMG_BOX_2"/>
    <property type="match status" value="1"/>
</dbReference>
<keyword evidence="4" id="KW-0832">Ubl conjugation</keyword>
<evidence type="ECO:0000256" key="12">
    <source>
        <dbReference type="PROSITE-ProRule" id="PRU00267"/>
    </source>
</evidence>
<dbReference type="PANTHER" id="PTHR46232:SF1">
    <property type="entry name" value="SWI_SNF-RELATED MATRIX-ASSOCIATED ACTIN-DEPENDENT REGULATOR OF CHROMATIN SUBFAMILY E MEMBER 1"/>
    <property type="match status" value="1"/>
</dbReference>
<keyword evidence="5" id="KW-0156">Chromatin regulator</keyword>
<dbReference type="InterPro" id="IPR009071">
    <property type="entry name" value="HMG_box_dom"/>
</dbReference>
<dbReference type="GO" id="GO:0006325">
    <property type="term" value="P:chromatin organization"/>
    <property type="evidence" value="ECO:0007669"/>
    <property type="project" value="UniProtKB-KW"/>
</dbReference>
<evidence type="ECO:0000259" key="14">
    <source>
        <dbReference type="PROSITE" id="PS50118"/>
    </source>
</evidence>
<evidence type="ECO:0000313" key="16">
    <source>
        <dbReference type="Proteomes" id="UP001591681"/>
    </source>
</evidence>
<evidence type="ECO:0000256" key="11">
    <source>
        <dbReference type="ARBA" id="ARBA00079499"/>
    </source>
</evidence>
<feature type="compositionally biased region" description="Basic and acidic residues" evidence="13">
    <location>
        <begin position="279"/>
        <end position="293"/>
    </location>
</feature>
<evidence type="ECO:0000256" key="7">
    <source>
        <dbReference type="ARBA" id="ARBA00023054"/>
    </source>
</evidence>
<dbReference type="SMART" id="SM00398">
    <property type="entry name" value="HMG"/>
    <property type="match status" value="1"/>
</dbReference>
<keyword evidence="9 12" id="KW-0539">Nucleus</keyword>
<feature type="region of interest" description="Disordered" evidence="13">
    <location>
        <begin position="138"/>
        <end position="169"/>
    </location>
</feature>
<evidence type="ECO:0000256" key="9">
    <source>
        <dbReference type="ARBA" id="ARBA00023242"/>
    </source>
</evidence>
<sequence length="418" mass="46884">MTQMPNTPGFVGYNPYSHLAYNNYRLGGNPGSNSRVTNSSGIAIPKPPKPPDKPLMPYMRYSRKVWDQVKASNPDLKLWEIGKIIGGMWRDLTDEEKQEYLNDYEAEKIEYNESMKAYHNSPAYLAYVNAKNRAEAALEEESRQRQSRLDKGEPYLTIQPAEDPDDYDDGFSMKHSAAARFQRNHRLISEILSDSVVPDVRSVVTTARMQVLKRQVQSLMVHQRKLEAELLQIEDRHQLKKRKFLEATEAFTNELKRLCCMKVEVDMEKISAEMAAAEEASRKRMAEREREMSTEEAEPPASPAPGDKAKPQCPAHSSKPHPLPHGDSSKKEEEEEEPAPEAKPTDMAAEKPKAPEEPEAPAANEEAAQEDKESVAEAAMEECTSDSNTGSETPCTPTEEAPHPEPPFEGPAGGRPTH</sequence>
<feature type="DNA-binding region" description="HMG box" evidence="12">
    <location>
        <begin position="51"/>
        <end position="119"/>
    </location>
</feature>
<feature type="compositionally biased region" description="Basic and acidic residues" evidence="13">
    <location>
        <begin position="138"/>
        <end position="153"/>
    </location>
</feature>
<keyword evidence="2" id="KW-1017">Isopeptide bond</keyword>
<evidence type="ECO:0000256" key="13">
    <source>
        <dbReference type="SAM" id="MobiDB-lite"/>
    </source>
</evidence>
<evidence type="ECO:0000256" key="2">
    <source>
        <dbReference type="ARBA" id="ARBA00022499"/>
    </source>
</evidence>
<organism evidence="15 16">
    <name type="scientific">Coilia grayii</name>
    <name type="common">Gray's grenadier anchovy</name>
    <dbReference type="NCBI Taxonomy" id="363190"/>
    <lineage>
        <taxon>Eukaryota</taxon>
        <taxon>Metazoa</taxon>
        <taxon>Chordata</taxon>
        <taxon>Craniata</taxon>
        <taxon>Vertebrata</taxon>
        <taxon>Euteleostomi</taxon>
        <taxon>Actinopterygii</taxon>
        <taxon>Neopterygii</taxon>
        <taxon>Teleostei</taxon>
        <taxon>Clupei</taxon>
        <taxon>Clupeiformes</taxon>
        <taxon>Clupeoidei</taxon>
        <taxon>Engraulidae</taxon>
        <taxon>Coilinae</taxon>
        <taxon>Coilia</taxon>
    </lineage>
</organism>
<protein>
    <recommendedName>
        <fullName evidence="10">SWI/SNF-related matrix-associated actin-dependent regulator of chromatin subfamily E member 1</fullName>
    </recommendedName>
    <alternativeName>
        <fullName evidence="11">BRG1-associated factor 57</fullName>
    </alternativeName>
</protein>
<keyword evidence="1" id="KW-0488">Methylation</keyword>
<evidence type="ECO:0000256" key="8">
    <source>
        <dbReference type="ARBA" id="ARBA00023125"/>
    </source>
</evidence>
<evidence type="ECO:0000256" key="3">
    <source>
        <dbReference type="ARBA" id="ARBA00022553"/>
    </source>
</evidence>
<gene>
    <name evidence="15" type="ORF">ACEWY4_017872</name>
</gene>
<feature type="domain" description="HMG box" evidence="14">
    <location>
        <begin position="51"/>
        <end position="119"/>
    </location>
</feature>
<comment type="caution">
    <text evidence="15">The sequence shown here is derived from an EMBL/GenBank/DDBJ whole genome shotgun (WGS) entry which is preliminary data.</text>
</comment>
<feature type="region of interest" description="Disordered" evidence="13">
    <location>
        <begin position="30"/>
        <end position="55"/>
    </location>
</feature>
<keyword evidence="3" id="KW-0597">Phosphoprotein</keyword>
<reference evidence="15 16" key="1">
    <citation type="submission" date="2024-09" db="EMBL/GenBank/DDBJ databases">
        <title>A chromosome-level genome assembly of Gray's grenadier anchovy, Coilia grayii.</title>
        <authorList>
            <person name="Fu Z."/>
        </authorList>
    </citation>
    <scope>NUCLEOTIDE SEQUENCE [LARGE SCALE GENOMIC DNA]</scope>
    <source>
        <strain evidence="15">G4</strain>
        <tissue evidence="15">Muscle</tissue>
    </source>
</reference>
<dbReference type="GO" id="GO:0003677">
    <property type="term" value="F:DNA binding"/>
    <property type="evidence" value="ECO:0007669"/>
    <property type="project" value="UniProtKB-UniRule"/>
</dbReference>
<evidence type="ECO:0000256" key="6">
    <source>
        <dbReference type="ARBA" id="ARBA00022902"/>
    </source>
</evidence>
<dbReference type="CDD" id="cd21983">
    <property type="entry name" value="HMG-box_SMARCE1"/>
    <property type="match status" value="1"/>
</dbReference>
<evidence type="ECO:0000313" key="15">
    <source>
        <dbReference type="EMBL" id="KAL2086813.1"/>
    </source>
</evidence>
<dbReference type="GO" id="GO:0005634">
    <property type="term" value="C:nucleus"/>
    <property type="evidence" value="ECO:0007669"/>
    <property type="project" value="UniProtKB-UniRule"/>
</dbReference>
<dbReference type="InterPro" id="IPR036910">
    <property type="entry name" value="HMG_box_dom_sf"/>
</dbReference>
<feature type="compositionally biased region" description="Polar residues" evidence="13">
    <location>
        <begin position="31"/>
        <end position="41"/>
    </location>
</feature>
<evidence type="ECO:0000256" key="1">
    <source>
        <dbReference type="ARBA" id="ARBA00022481"/>
    </source>
</evidence>
<dbReference type="GO" id="GO:0007399">
    <property type="term" value="P:nervous system development"/>
    <property type="evidence" value="ECO:0007669"/>
    <property type="project" value="UniProtKB-KW"/>
</dbReference>
<dbReference type="Pfam" id="PF00505">
    <property type="entry name" value="HMG_box"/>
    <property type="match status" value="1"/>
</dbReference>
<proteinExistence type="predicted"/>
<dbReference type="PANTHER" id="PTHR46232">
    <property type="entry name" value="SMARCE1 REGULATOR OF CHROMATIN"/>
    <property type="match status" value="1"/>
</dbReference>
<evidence type="ECO:0000256" key="4">
    <source>
        <dbReference type="ARBA" id="ARBA00022843"/>
    </source>
</evidence>
<evidence type="ECO:0000256" key="10">
    <source>
        <dbReference type="ARBA" id="ARBA00067740"/>
    </source>
</evidence>
<dbReference type="EMBL" id="JBHFQA010000015">
    <property type="protein sequence ID" value="KAL2086813.1"/>
    <property type="molecule type" value="Genomic_DNA"/>
</dbReference>